<comment type="caution">
    <text evidence="12">The sequence shown here is derived from an EMBL/GenBank/DDBJ whole genome shotgun (WGS) entry which is preliminary data.</text>
</comment>
<feature type="compositionally biased region" description="Basic and acidic residues" evidence="7">
    <location>
        <begin position="361"/>
        <end position="370"/>
    </location>
</feature>
<feature type="compositionally biased region" description="Acidic residues" evidence="7">
    <location>
        <begin position="290"/>
        <end position="313"/>
    </location>
</feature>
<dbReference type="PROSITE" id="PS51192">
    <property type="entry name" value="HELICASE_ATP_BIND_1"/>
    <property type="match status" value="1"/>
</dbReference>
<evidence type="ECO:0000256" key="3">
    <source>
        <dbReference type="ARBA" id="ARBA00022806"/>
    </source>
</evidence>
<feature type="region of interest" description="Disordered" evidence="7">
    <location>
        <begin position="883"/>
        <end position="977"/>
    </location>
</feature>
<gene>
    <name evidence="12" type="ORF">PCOR1329_LOCUS40960</name>
</gene>
<proteinExistence type="predicted"/>
<evidence type="ECO:0000313" key="13">
    <source>
        <dbReference type="Proteomes" id="UP001189429"/>
    </source>
</evidence>
<dbReference type="Pfam" id="PF00644">
    <property type="entry name" value="PARP"/>
    <property type="match status" value="1"/>
</dbReference>
<evidence type="ECO:0000313" key="12">
    <source>
        <dbReference type="EMBL" id="CAK0847872.1"/>
    </source>
</evidence>
<feature type="compositionally biased region" description="Gly residues" evidence="7">
    <location>
        <begin position="248"/>
        <end position="259"/>
    </location>
</feature>
<keyword evidence="1" id="KW-0547">Nucleotide-binding</keyword>
<evidence type="ECO:0000259" key="11">
    <source>
        <dbReference type="PROSITE" id="PS51195"/>
    </source>
</evidence>
<keyword evidence="6" id="KW-0328">Glycosyltransferase</keyword>
<evidence type="ECO:0000256" key="4">
    <source>
        <dbReference type="ARBA" id="ARBA00022840"/>
    </source>
</evidence>
<dbReference type="InterPro" id="IPR011545">
    <property type="entry name" value="DEAD/DEAH_box_helicase_dom"/>
</dbReference>
<dbReference type="CDD" id="cd18787">
    <property type="entry name" value="SF2_C_DEAD"/>
    <property type="match status" value="1"/>
</dbReference>
<keyword evidence="2" id="KW-0378">Hydrolase</keyword>
<keyword evidence="6" id="KW-0808">Transferase</keyword>
<organism evidence="12 13">
    <name type="scientific">Prorocentrum cordatum</name>
    <dbReference type="NCBI Taxonomy" id="2364126"/>
    <lineage>
        <taxon>Eukaryota</taxon>
        <taxon>Sar</taxon>
        <taxon>Alveolata</taxon>
        <taxon>Dinophyceae</taxon>
        <taxon>Prorocentrales</taxon>
        <taxon>Prorocentraceae</taxon>
        <taxon>Prorocentrum</taxon>
    </lineage>
</organism>
<evidence type="ECO:0000256" key="2">
    <source>
        <dbReference type="ARBA" id="ARBA00022801"/>
    </source>
</evidence>
<dbReference type="Gene3D" id="3.40.50.300">
    <property type="entry name" value="P-loop containing nucleotide triphosphate hydrolases"/>
    <property type="match status" value="2"/>
</dbReference>
<dbReference type="InterPro" id="IPR012317">
    <property type="entry name" value="Poly(ADP-ribose)pol_cat_dom"/>
</dbReference>
<dbReference type="InterPro" id="IPR014001">
    <property type="entry name" value="Helicase_ATP-bd"/>
</dbReference>
<name>A0ABN9TP50_9DINO</name>
<feature type="region of interest" description="Disordered" evidence="7">
    <location>
        <begin position="1293"/>
        <end position="1313"/>
    </location>
</feature>
<dbReference type="PROSITE" id="PS51059">
    <property type="entry name" value="PARP_CATALYTIC"/>
    <property type="match status" value="1"/>
</dbReference>
<feature type="compositionally biased region" description="Basic and acidic residues" evidence="7">
    <location>
        <begin position="900"/>
        <end position="919"/>
    </location>
</feature>
<evidence type="ECO:0000259" key="10">
    <source>
        <dbReference type="PROSITE" id="PS51194"/>
    </source>
</evidence>
<feature type="domain" description="Helicase C-terminal" evidence="10">
    <location>
        <begin position="712"/>
        <end position="874"/>
    </location>
</feature>
<dbReference type="SUPFAM" id="SSF56399">
    <property type="entry name" value="ADP-ribosylation"/>
    <property type="match status" value="1"/>
</dbReference>
<feature type="region of interest" description="Disordered" evidence="7">
    <location>
        <begin position="1"/>
        <end position="46"/>
    </location>
</feature>
<dbReference type="Pfam" id="PF00271">
    <property type="entry name" value="Helicase_C"/>
    <property type="match status" value="1"/>
</dbReference>
<dbReference type="SMART" id="SM00490">
    <property type="entry name" value="HELICc"/>
    <property type="match status" value="1"/>
</dbReference>
<feature type="compositionally biased region" description="Gly residues" evidence="7">
    <location>
        <begin position="33"/>
        <end position="46"/>
    </location>
</feature>
<feature type="compositionally biased region" description="Basic and acidic residues" evidence="7">
    <location>
        <begin position="378"/>
        <end position="404"/>
    </location>
</feature>
<evidence type="ECO:0000259" key="8">
    <source>
        <dbReference type="PROSITE" id="PS51059"/>
    </source>
</evidence>
<dbReference type="PANTHER" id="PTHR47958">
    <property type="entry name" value="ATP-DEPENDENT RNA HELICASE DBP3"/>
    <property type="match status" value="1"/>
</dbReference>
<feature type="domain" description="Helicase ATP-binding" evidence="9">
    <location>
        <begin position="523"/>
        <end position="701"/>
    </location>
</feature>
<evidence type="ECO:0000256" key="6">
    <source>
        <dbReference type="RuleBase" id="RU362114"/>
    </source>
</evidence>
<sequence>RRSGPGGEQEDTRQRSGPRGTAGEKAEGLAGRRAGGGRGRPGGGLEAAGAVLRGAAELRARGFLRGPLPAARRQDPLDAFMADIAQEVKSDAPQGEGMGIMDASRVKSISLEEVQMLMGLGAKDGAPEGNTDAAPGAPAEPAAAAAAEPQAGAGAAAASSAAGAGVAASGPGAAAGANAPQAPLERRGSEDDDAFHAAFLAEIRRRREAESSEFQAAESFSGARPGFVFKKGSWGLGYYRDHAAQKEPGGGALAGGPPGAGAPAAPPQVRQAGMGDFRRARPEGARAAEDGDADAEGNEDDEEEDGDEDDADGADGKGEATASGSKDVPVGQAAAPTQQQPRGFSATLPGPAVETPAGGQDEPKVVETKKEKRRKRREAKEAEAKAKAEAAKKKAQEGFGNKDDQLMENDAEASEQSSEEVQESYFDLVKRFTTKKTLPEVDHSKITYMPFKKNLYVQVKELTNMKDHEVADLRRTHGEIVVRGKHAPVPIKSFLQCGLPQRILHILEKRDYEKPFPVQMQAIPALMCGRDVIGVAQTGSGKTLAYLLPMIRHILDQPKILDGDGPIGFIVAPTRELALQIQREANTFCKAVNLTSVCAYGGGPMGEQLAALKRGAEILVGTPGRLIDVLTTSGGKITNLRRVSFLVLDEADRMFDMGFEPQIGMFLQATRPDKQVAMFSATLPTHVEALARQVLKKPLEIAVGERNTAATNVTQFVEVLEESQKFYRLLQLLGEWHEHGSMIIFVHQQKDVDEMFTELLKFGYPPLALHGGQDQQDRDFTLQDFKDGVSNILIATSVAARGIDVKSVILVINFKVPDHLEDYIHRIGRTGRAGKAGFAFTFILEPEEGDRAQDMVDALRQCGQEVPEKLKRLAEGYQSMVNTGQAKKKRKWGGFGGKGFKYDNTEKSQQQKDRDKAKTEASIGQNPALEPDEFKDPWDEPDRPKKGEGKGKKGKKGEGAEPQEQPAQAAGSSSSSVLNAAEIASKLRAEQAKAVAGQGRGPRHVLASEEACDLSGVLLQSAPATLKNMEEEEREKRLPALKLKLAEKLRKADQARGFLFCAAEEQSALSVKQDLMKAPPVTVVPPPPPPKSSVPVDQQSPVQLALTMVPGVIGNVASALARPPSMVSKSIDQIQAGMAKGAGTAHLARAQASALSGSSMAPPGMHMEEFEVNDYPEVARKRMTAREPLLQIEELTGAKLWVKGQHFAAHAKLPEGARRLYVEIIGPTDVSVKRARREVENMMEALAIRTLNIPGASRAIAGGCARRRRTAPEPPEPPMHPPLRGSFPCGWAAPPAGEQAAQADGEARPPGPEALQRADARLDAAAGSAAGLEVLMDELDLAEFHAQQAGRSVEEKSAQLLSRLRPRLASRVSELLGAGRLEEVEAVFAAIGAGRVGQLGLERASQELTRRKGLELLRSSLWPTPGQIGFPQLKRRQLQQAKMNVRTAVADDTSGDTMSAVRSLLLKDILPASMDHSKESADAAIRTCFDLRLSDAEVWTAAQEAYGQLPTARKTELAEALPALCRELRKDPPKWLLTPQQAAVQGAIREALRQSDSTRLQQACQQVMETAGGQTACREEMEQAVHRLRAHYKLPANWDVEAMIGDSASRLLAKNEVTDRQLLGLFNTIVQKTARPKWTRDRKGGVPQSFEAVKAVQVLNGNIWRDYIQRRDEIAAQCRRLKARHDQSHWETTLGGTIMSMDCIRPHLSALDSDTPLSAEANEAWLMHGSSHEAAEGITSEDFDMTRANPSGLFGAGVYFAESVSKSDEYVRGGMIGGREVFPLLLCRVCLGYVYYCDERRPDRRQLERNCIEKEWHSVLGDRVKTSGTFREFIIYDSLQAFPAYIIYYARKY</sequence>
<protein>
    <recommendedName>
        <fullName evidence="6">Poly [ADP-ribose] polymerase</fullName>
        <shortName evidence="6">PARP</shortName>
        <ecNumber evidence="6">2.4.2.-</ecNumber>
    </recommendedName>
</protein>
<feature type="compositionally biased region" description="Basic and acidic residues" evidence="7">
    <location>
        <begin position="276"/>
        <end position="289"/>
    </location>
</feature>
<feature type="compositionally biased region" description="Low complexity" evidence="7">
    <location>
        <begin position="960"/>
        <end position="976"/>
    </location>
</feature>
<dbReference type="PROSITE" id="PS51195">
    <property type="entry name" value="Q_MOTIF"/>
    <property type="match status" value="1"/>
</dbReference>
<feature type="domain" description="DEAD-box RNA helicase Q" evidence="11">
    <location>
        <begin position="492"/>
        <end position="520"/>
    </location>
</feature>
<dbReference type="PROSITE" id="PS00039">
    <property type="entry name" value="DEAD_ATP_HELICASE"/>
    <property type="match status" value="1"/>
</dbReference>
<evidence type="ECO:0000256" key="1">
    <source>
        <dbReference type="ARBA" id="ARBA00022741"/>
    </source>
</evidence>
<dbReference type="InterPro" id="IPR014014">
    <property type="entry name" value="RNA_helicase_DEAD_Q_motif"/>
</dbReference>
<feature type="non-terminal residue" evidence="12">
    <location>
        <position position="1"/>
    </location>
</feature>
<feature type="compositionally biased region" description="Basic and acidic residues" evidence="7">
    <location>
        <begin position="932"/>
        <end position="959"/>
    </location>
</feature>
<dbReference type="Pfam" id="PF00270">
    <property type="entry name" value="DEAD"/>
    <property type="match status" value="1"/>
</dbReference>
<dbReference type="Proteomes" id="UP001189429">
    <property type="component" value="Unassembled WGS sequence"/>
</dbReference>
<accession>A0ABN9TP50</accession>
<dbReference type="InterPro" id="IPR027417">
    <property type="entry name" value="P-loop_NTPase"/>
</dbReference>
<evidence type="ECO:0000256" key="7">
    <source>
        <dbReference type="SAM" id="MobiDB-lite"/>
    </source>
</evidence>
<dbReference type="PROSITE" id="PS51194">
    <property type="entry name" value="HELICASE_CTER"/>
    <property type="match status" value="1"/>
</dbReference>
<feature type="compositionally biased region" description="Low complexity" evidence="7">
    <location>
        <begin position="133"/>
        <end position="183"/>
    </location>
</feature>
<dbReference type="SMART" id="SM00487">
    <property type="entry name" value="DEXDc"/>
    <property type="match status" value="1"/>
</dbReference>
<dbReference type="InterPro" id="IPR000629">
    <property type="entry name" value="RNA-helicase_DEAD-box_CS"/>
</dbReference>
<feature type="short sequence motif" description="Q motif" evidence="5">
    <location>
        <begin position="492"/>
        <end position="520"/>
    </location>
</feature>
<feature type="compositionally biased region" description="Low complexity" evidence="7">
    <location>
        <begin position="212"/>
        <end position="223"/>
    </location>
</feature>
<keyword evidence="4" id="KW-0067">ATP-binding</keyword>
<feature type="domain" description="PARP catalytic" evidence="8">
    <location>
        <begin position="1627"/>
        <end position="1853"/>
    </location>
</feature>
<keyword evidence="13" id="KW-1185">Reference proteome</keyword>
<evidence type="ECO:0000259" key="9">
    <source>
        <dbReference type="PROSITE" id="PS51192"/>
    </source>
</evidence>
<feature type="compositionally biased region" description="Low complexity" evidence="7">
    <location>
        <begin position="1293"/>
        <end position="1304"/>
    </location>
</feature>
<reference evidence="12" key="1">
    <citation type="submission" date="2023-10" db="EMBL/GenBank/DDBJ databases">
        <authorList>
            <person name="Chen Y."/>
            <person name="Shah S."/>
            <person name="Dougan E. K."/>
            <person name="Thang M."/>
            <person name="Chan C."/>
        </authorList>
    </citation>
    <scope>NUCLEOTIDE SEQUENCE [LARGE SCALE GENOMIC DNA]</scope>
</reference>
<dbReference type="Gene3D" id="3.90.228.10">
    <property type="match status" value="1"/>
</dbReference>
<evidence type="ECO:0000256" key="5">
    <source>
        <dbReference type="PROSITE-ProRule" id="PRU00552"/>
    </source>
</evidence>
<feature type="region of interest" description="Disordered" evidence="7">
    <location>
        <begin position="243"/>
        <end position="404"/>
    </location>
</feature>
<dbReference type="InterPro" id="IPR001650">
    <property type="entry name" value="Helicase_C-like"/>
</dbReference>
<dbReference type="EMBL" id="CAUYUJ010014937">
    <property type="protein sequence ID" value="CAK0847872.1"/>
    <property type="molecule type" value="Genomic_DNA"/>
</dbReference>
<keyword evidence="3" id="KW-0347">Helicase</keyword>
<keyword evidence="6" id="KW-0520">NAD</keyword>
<dbReference type="SUPFAM" id="SSF52540">
    <property type="entry name" value="P-loop containing nucleoside triphosphate hydrolases"/>
    <property type="match status" value="2"/>
</dbReference>
<feature type="region of interest" description="Disordered" evidence="7">
    <location>
        <begin position="121"/>
        <end position="227"/>
    </location>
</feature>
<dbReference type="EC" id="2.4.2.-" evidence="6"/>